<protein>
    <submittedName>
        <fullName evidence="2">Uncharacterized protein</fullName>
    </submittedName>
</protein>
<dbReference type="Proteomes" id="UP000321393">
    <property type="component" value="Unassembled WGS sequence"/>
</dbReference>
<dbReference type="AlphaFoldDB" id="A0A5A7TDI0"/>
<name>A0A5A7TDI0_CUCMM</name>
<gene>
    <name evidence="2" type="ORF">E6C27_scaffold768G00220</name>
</gene>
<proteinExistence type="predicted"/>
<comment type="caution">
    <text evidence="2">The sequence shown here is derived from an EMBL/GenBank/DDBJ whole genome shotgun (WGS) entry which is preliminary data.</text>
</comment>
<reference evidence="2 3" key="1">
    <citation type="submission" date="2019-08" db="EMBL/GenBank/DDBJ databases">
        <title>Draft genome sequences of two oriental melons (Cucumis melo L. var makuwa).</title>
        <authorList>
            <person name="Kwon S.-Y."/>
        </authorList>
    </citation>
    <scope>NUCLEOTIDE SEQUENCE [LARGE SCALE GENOMIC DNA]</scope>
    <source>
        <strain evidence="3">cv. SW 3</strain>
        <tissue evidence="2">Leaf</tissue>
    </source>
</reference>
<evidence type="ECO:0000256" key="1">
    <source>
        <dbReference type="SAM" id="MobiDB-lite"/>
    </source>
</evidence>
<evidence type="ECO:0000313" key="2">
    <source>
        <dbReference type="EMBL" id="KAA0040146.1"/>
    </source>
</evidence>
<feature type="region of interest" description="Disordered" evidence="1">
    <location>
        <begin position="35"/>
        <end position="122"/>
    </location>
</feature>
<feature type="compositionally biased region" description="Polar residues" evidence="1">
    <location>
        <begin position="36"/>
        <end position="46"/>
    </location>
</feature>
<accession>A0A5A7TDI0</accession>
<evidence type="ECO:0000313" key="3">
    <source>
        <dbReference type="Proteomes" id="UP000321393"/>
    </source>
</evidence>
<dbReference type="EMBL" id="SSTE01017997">
    <property type="protein sequence ID" value="KAA0040146.1"/>
    <property type="molecule type" value="Genomic_DNA"/>
</dbReference>
<organism evidence="2 3">
    <name type="scientific">Cucumis melo var. makuwa</name>
    <name type="common">Oriental melon</name>
    <dbReference type="NCBI Taxonomy" id="1194695"/>
    <lineage>
        <taxon>Eukaryota</taxon>
        <taxon>Viridiplantae</taxon>
        <taxon>Streptophyta</taxon>
        <taxon>Embryophyta</taxon>
        <taxon>Tracheophyta</taxon>
        <taxon>Spermatophyta</taxon>
        <taxon>Magnoliopsida</taxon>
        <taxon>eudicotyledons</taxon>
        <taxon>Gunneridae</taxon>
        <taxon>Pentapetalae</taxon>
        <taxon>rosids</taxon>
        <taxon>fabids</taxon>
        <taxon>Cucurbitales</taxon>
        <taxon>Cucurbitaceae</taxon>
        <taxon>Benincaseae</taxon>
        <taxon>Cucumis</taxon>
    </lineage>
</organism>
<sequence length="300" mass="33127">MNLRTVCQNRRRSQLRRVAALAAGFQPFVPCKSKTRAVQSIGQPSETLHRSRLKSPELRRSVSASPPHPEASPSGRALSLPSPEPKDATRAPSLPPPEPEDVTRASASPPSPEADPSRTPFASSHTRVRLLWSLAARRASRARLVEPRASCREPRPCLGCVRADPSLQVEPVPASLAEPTCLSLSRQSAPVPLHLFWARVLQPRPRDLAAWKAHFLAVRTRRANLQPIRVVPAWVSFGITTYLGLRGPTGRTWVLPRDTEDQIFIPTGAHVARVRERARDWVGAEVGAKTSWQATRSDRD</sequence>